<feature type="domain" description="ATPase AAA-type core" evidence="1">
    <location>
        <begin position="27"/>
        <end position="361"/>
    </location>
</feature>
<proteinExistence type="predicted"/>
<protein>
    <submittedName>
        <fullName evidence="3">AAA family ATPase</fullName>
    </submittedName>
</protein>
<reference evidence="3 4" key="1">
    <citation type="submission" date="2020-01" db="EMBL/GenBank/DDBJ databases">
        <title>Rhizobium genotypes associated with high levels of biological nitrogen fixation by grain legumes in a temperate-maritime cropping system.</title>
        <authorList>
            <person name="Maluk M."/>
            <person name="Francesc Ferrando Molina F."/>
            <person name="Lopez Del Egido L."/>
            <person name="Lafos M."/>
            <person name="Langarica-Fuentes A."/>
            <person name="Gebre Yohannes G."/>
            <person name="Young M.W."/>
            <person name="Martin P."/>
            <person name="Gantlett R."/>
            <person name="Kenicer G."/>
            <person name="Hawes C."/>
            <person name="Begg G.S."/>
            <person name="Quilliam R.S."/>
            <person name="Squire G.R."/>
            <person name="Poole P.S."/>
            <person name="Young P.W."/>
            <person name="Iannetta P.M."/>
            <person name="James E.K."/>
        </authorList>
    </citation>
    <scope>NUCLEOTIDE SEQUENCE [LARGE SCALE GENOMIC DNA]</scope>
    <source>
        <strain evidence="3 4">JHI944</strain>
    </source>
</reference>
<dbReference type="Proteomes" id="UP000471409">
    <property type="component" value="Unassembled WGS sequence"/>
</dbReference>
<accession>A0A6P0BXU1</accession>
<comment type="caution">
    <text evidence="3">The sequence shown here is derived from an EMBL/GenBank/DDBJ whole genome shotgun (WGS) entry which is preliminary data.</text>
</comment>
<sequence>MKLVRLRLKSFRSFGPAATVIDLADMVFLLGPNGSGKTAVLQALARMFSLDPSQRKIRKSDFHVPNDEKDHPLARQLWVEADFEFPELLIDDGTPKPAVPGAFAHMQLEAPSGPAQVRFRLSATLDQDGEVEENFTNVLKTDDNGEPTVETRVAKQDRSSIQVHYLPARRDPADHISYSASALLGRVLRAADWTTEKATVDDLTEKISSALAGNSAMVSVTQALTKSWEILHTGRHFTSPSVFFGRNEIEALLRHMSVMFTPGHDEASVDFSRLSDGQQSILYLSIVLGVHQLNQRVLRGELKTEFDIDKLRPAVFTLIAVEEPENSLSPHYLGRVVASLTAFSKGQDTQALLATHSASIMHRIDPQDVRYLRLANDRTTRVRTIKLPDKEKDADAFKFVREAVQAFPELYFSRYVILGEGDSEEVVLPRSISAAGTRIDDASISVVPLGGRHVNHFWRLLYGLEIPFVTLLDLDLARHDGGWGRVRYACQQLRAYADVKDTGLTSELIETITHWNAEPRLLDDTNGWLPWLEEQGVFFSYPLDLDFAMMTAFPQAYAVGAEELIEPTQTKIESVLGESHGAVSQYDAAQLSYFAAYHKRFKVGSKPVWHVRAMAELDDEALVASLPSSLKRLTDHAFAALKAIPE</sequence>
<dbReference type="CDD" id="cd01026">
    <property type="entry name" value="TOPRIM_OLD"/>
    <property type="match status" value="1"/>
</dbReference>
<dbReference type="EMBL" id="WXXP01000025">
    <property type="protein sequence ID" value="NEK54369.1"/>
    <property type="molecule type" value="Genomic_DNA"/>
</dbReference>
<dbReference type="InterPro" id="IPR051396">
    <property type="entry name" value="Bact_Antivir_Def_Nuclease"/>
</dbReference>
<dbReference type="Pfam" id="PF20469">
    <property type="entry name" value="OLD-like_TOPRIM"/>
    <property type="match status" value="1"/>
</dbReference>
<dbReference type="AlphaFoldDB" id="A0A6P0BXU1"/>
<dbReference type="RefSeq" id="WP_164000365.1">
    <property type="nucleotide sequence ID" value="NZ_WXXP01000025.1"/>
</dbReference>
<dbReference type="PANTHER" id="PTHR43581">
    <property type="entry name" value="ATP/GTP PHOSPHATASE"/>
    <property type="match status" value="1"/>
</dbReference>
<dbReference type="InterPro" id="IPR027417">
    <property type="entry name" value="P-loop_NTPase"/>
</dbReference>
<gene>
    <name evidence="3" type="ORF">GUK36_33840</name>
</gene>
<evidence type="ECO:0000313" key="4">
    <source>
        <dbReference type="Proteomes" id="UP000471409"/>
    </source>
</evidence>
<dbReference type="GO" id="GO:0016887">
    <property type="term" value="F:ATP hydrolysis activity"/>
    <property type="evidence" value="ECO:0007669"/>
    <property type="project" value="InterPro"/>
</dbReference>
<name>A0A6P0BXU1_RHILE</name>
<dbReference type="InterPro" id="IPR003959">
    <property type="entry name" value="ATPase_AAA_core"/>
</dbReference>
<feature type="domain" description="OLD protein-like TOPRIM" evidence="2">
    <location>
        <begin position="412"/>
        <end position="475"/>
    </location>
</feature>
<dbReference type="PANTHER" id="PTHR43581:SF4">
    <property type="entry name" value="ATP_GTP PHOSPHATASE"/>
    <property type="match status" value="1"/>
</dbReference>
<evidence type="ECO:0000259" key="1">
    <source>
        <dbReference type="Pfam" id="PF13304"/>
    </source>
</evidence>
<dbReference type="GO" id="GO:0005524">
    <property type="term" value="F:ATP binding"/>
    <property type="evidence" value="ECO:0007669"/>
    <property type="project" value="InterPro"/>
</dbReference>
<dbReference type="SUPFAM" id="SSF52540">
    <property type="entry name" value="P-loop containing nucleoside triphosphate hydrolases"/>
    <property type="match status" value="1"/>
</dbReference>
<dbReference type="InterPro" id="IPR034139">
    <property type="entry name" value="TOPRIM_OLD"/>
</dbReference>
<dbReference type="Gene3D" id="3.40.50.300">
    <property type="entry name" value="P-loop containing nucleotide triphosphate hydrolases"/>
    <property type="match status" value="1"/>
</dbReference>
<dbReference type="Pfam" id="PF13304">
    <property type="entry name" value="AAA_21"/>
    <property type="match status" value="1"/>
</dbReference>
<organism evidence="3 4">
    <name type="scientific">Rhizobium leguminosarum</name>
    <dbReference type="NCBI Taxonomy" id="384"/>
    <lineage>
        <taxon>Bacteria</taxon>
        <taxon>Pseudomonadati</taxon>
        <taxon>Pseudomonadota</taxon>
        <taxon>Alphaproteobacteria</taxon>
        <taxon>Hyphomicrobiales</taxon>
        <taxon>Rhizobiaceae</taxon>
        <taxon>Rhizobium/Agrobacterium group</taxon>
        <taxon>Rhizobium</taxon>
    </lineage>
</organism>
<evidence type="ECO:0000259" key="2">
    <source>
        <dbReference type="Pfam" id="PF20469"/>
    </source>
</evidence>
<evidence type="ECO:0000313" key="3">
    <source>
        <dbReference type="EMBL" id="NEK54369.1"/>
    </source>
</evidence>